<gene>
    <name evidence="2" type="ORF">FAZ21_18955</name>
</gene>
<organism evidence="2 3">
    <name type="scientific">Chitiniphilus eburneus</name>
    <dbReference type="NCBI Taxonomy" id="2571148"/>
    <lineage>
        <taxon>Bacteria</taxon>
        <taxon>Pseudomonadati</taxon>
        <taxon>Pseudomonadota</taxon>
        <taxon>Betaproteobacteria</taxon>
        <taxon>Neisseriales</taxon>
        <taxon>Chitinibacteraceae</taxon>
        <taxon>Chitiniphilus</taxon>
    </lineage>
</organism>
<dbReference type="CDD" id="cd06588">
    <property type="entry name" value="PhnB_like"/>
    <property type="match status" value="1"/>
</dbReference>
<dbReference type="OrthoDB" id="5293819at2"/>
<dbReference type="Proteomes" id="UP000310016">
    <property type="component" value="Unassembled WGS sequence"/>
</dbReference>
<dbReference type="Pfam" id="PF06983">
    <property type="entry name" value="3-dmu-9_3-mt"/>
    <property type="match status" value="1"/>
</dbReference>
<accession>A0A4U0PAF5</accession>
<name>A0A4U0PAF5_9NEIS</name>
<evidence type="ECO:0000313" key="2">
    <source>
        <dbReference type="EMBL" id="TJZ64603.1"/>
    </source>
</evidence>
<dbReference type="AlphaFoldDB" id="A0A4U0PAF5"/>
<dbReference type="PANTHER" id="PTHR33990">
    <property type="entry name" value="PROTEIN YJDN-RELATED"/>
    <property type="match status" value="1"/>
</dbReference>
<feature type="domain" description="PhnB-like" evidence="1">
    <location>
        <begin position="3"/>
        <end position="116"/>
    </location>
</feature>
<dbReference type="Gene3D" id="3.10.180.10">
    <property type="entry name" value="2,3-Dihydroxybiphenyl 1,2-Dioxygenase, domain 1"/>
    <property type="match status" value="1"/>
</dbReference>
<dbReference type="InterPro" id="IPR028973">
    <property type="entry name" value="PhnB-like"/>
</dbReference>
<protein>
    <submittedName>
        <fullName evidence="2">VOC family protein</fullName>
    </submittedName>
</protein>
<keyword evidence="3" id="KW-1185">Reference proteome</keyword>
<evidence type="ECO:0000259" key="1">
    <source>
        <dbReference type="Pfam" id="PF06983"/>
    </source>
</evidence>
<reference evidence="2 3" key="1">
    <citation type="submission" date="2019-04" db="EMBL/GenBank/DDBJ databases">
        <title>Chitiniphilus eburnea sp. nov., a novel chitinolytic bacterium isolated from aquaculture sludge.</title>
        <authorList>
            <person name="Sheng M."/>
        </authorList>
    </citation>
    <scope>NUCLEOTIDE SEQUENCE [LARGE SCALE GENOMIC DNA]</scope>
    <source>
        <strain evidence="2 3">HX-2-15</strain>
    </source>
</reference>
<evidence type="ECO:0000313" key="3">
    <source>
        <dbReference type="Proteomes" id="UP000310016"/>
    </source>
</evidence>
<sequence length="157" mass="17360">MQQQITPCLWFDGQAETAARFYVSVFRQGQILATTYYPDGMPQAGTVLTVEFELNGQVFTALNGGPEFQFSPAVSFAIRCDTQEEVDHYWDSLTEAGQEHPCGWLVDMFGVSWQVVPQALMDMLSSGDKAGTERAVAAMMTMKKLDIAALQRAYQGA</sequence>
<dbReference type="InterPro" id="IPR029068">
    <property type="entry name" value="Glyas_Bleomycin-R_OHBP_Dase"/>
</dbReference>
<dbReference type="EMBL" id="SUMF01000044">
    <property type="protein sequence ID" value="TJZ64603.1"/>
    <property type="molecule type" value="Genomic_DNA"/>
</dbReference>
<dbReference type="PANTHER" id="PTHR33990:SF2">
    <property type="entry name" value="PHNB-LIKE DOMAIN-CONTAINING PROTEIN"/>
    <property type="match status" value="1"/>
</dbReference>
<dbReference type="InterPro" id="IPR009725">
    <property type="entry name" value="3_dmu_93_MTrfase"/>
</dbReference>
<comment type="caution">
    <text evidence="2">The sequence shown here is derived from an EMBL/GenBank/DDBJ whole genome shotgun (WGS) entry which is preliminary data.</text>
</comment>
<proteinExistence type="predicted"/>
<dbReference type="RefSeq" id="WP_136775004.1">
    <property type="nucleotide sequence ID" value="NZ_CP156074.1"/>
</dbReference>
<dbReference type="PIRSF" id="PIRSF021700">
    <property type="entry name" value="3_dmu_93_MTrfase"/>
    <property type="match status" value="1"/>
</dbReference>
<dbReference type="SUPFAM" id="SSF54593">
    <property type="entry name" value="Glyoxalase/Bleomycin resistance protein/Dihydroxybiphenyl dioxygenase"/>
    <property type="match status" value="1"/>
</dbReference>